<accession>A0A2Z6SGK7</accession>
<dbReference type="AlphaFoldDB" id="A0A2Z6SGK7"/>
<sequence length="70" mass="8258">MSLHRIIYNAKLLREIILKQLRYRHIIRRVFNAKTKCVALEQFEDGQTLIACMLEIQAKALQRSKGLTLF</sequence>
<evidence type="ECO:0000313" key="1">
    <source>
        <dbReference type="EMBL" id="GBC09630.1"/>
    </source>
</evidence>
<dbReference type="Proteomes" id="UP000247702">
    <property type="component" value="Unassembled WGS sequence"/>
</dbReference>
<comment type="caution">
    <text evidence="1">The sequence shown here is derived from an EMBL/GenBank/DDBJ whole genome shotgun (WGS) entry which is preliminary data.</text>
</comment>
<name>A0A2Z6SGK7_9GLOM</name>
<gene>
    <name evidence="1" type="ORF">RclHR1_00900016</name>
</gene>
<keyword evidence="2" id="KW-1185">Reference proteome</keyword>
<dbReference type="EMBL" id="BEXD01004315">
    <property type="protein sequence ID" value="GBC09630.1"/>
    <property type="molecule type" value="Genomic_DNA"/>
</dbReference>
<protein>
    <submittedName>
        <fullName evidence="1">Uncharacterized protein</fullName>
    </submittedName>
</protein>
<proteinExistence type="predicted"/>
<evidence type="ECO:0000313" key="2">
    <source>
        <dbReference type="Proteomes" id="UP000247702"/>
    </source>
</evidence>
<reference evidence="1 2" key="1">
    <citation type="submission" date="2017-11" db="EMBL/GenBank/DDBJ databases">
        <title>The genome of Rhizophagus clarus HR1 reveals common genetic basis of auxotrophy among arbuscular mycorrhizal fungi.</title>
        <authorList>
            <person name="Kobayashi Y."/>
        </authorList>
    </citation>
    <scope>NUCLEOTIDE SEQUENCE [LARGE SCALE GENOMIC DNA]</scope>
    <source>
        <strain evidence="1 2">HR1</strain>
    </source>
</reference>
<organism evidence="1 2">
    <name type="scientific">Rhizophagus clarus</name>
    <dbReference type="NCBI Taxonomy" id="94130"/>
    <lineage>
        <taxon>Eukaryota</taxon>
        <taxon>Fungi</taxon>
        <taxon>Fungi incertae sedis</taxon>
        <taxon>Mucoromycota</taxon>
        <taxon>Glomeromycotina</taxon>
        <taxon>Glomeromycetes</taxon>
        <taxon>Glomerales</taxon>
        <taxon>Glomeraceae</taxon>
        <taxon>Rhizophagus</taxon>
    </lineage>
</organism>